<evidence type="ECO:0000259" key="1">
    <source>
        <dbReference type="PROSITE" id="PS50020"/>
    </source>
</evidence>
<comment type="caution">
    <text evidence="2">The sequence shown here is derived from an EMBL/GenBank/DDBJ whole genome shotgun (WGS) entry which is preliminary data.</text>
</comment>
<dbReference type="InterPro" id="IPR010730">
    <property type="entry name" value="HET"/>
</dbReference>
<dbReference type="STRING" id="329884.A0A4U0XL22"/>
<feature type="domain" description="WW" evidence="1">
    <location>
        <begin position="59"/>
        <end position="94"/>
    </location>
</feature>
<evidence type="ECO:0000313" key="2">
    <source>
        <dbReference type="EMBL" id="TKA76218.1"/>
    </source>
</evidence>
<evidence type="ECO:0000313" key="3">
    <source>
        <dbReference type="Proteomes" id="UP000309340"/>
    </source>
</evidence>
<accession>A0A4U0XL22</accession>
<name>A0A4U0XL22_9PEZI</name>
<dbReference type="Pfam" id="PF06985">
    <property type="entry name" value="HET"/>
    <property type="match status" value="1"/>
</dbReference>
<reference evidence="2 3" key="1">
    <citation type="submission" date="2017-03" db="EMBL/GenBank/DDBJ databases">
        <title>Genomes of endolithic fungi from Antarctica.</title>
        <authorList>
            <person name="Coleine C."/>
            <person name="Masonjones S."/>
            <person name="Stajich J.E."/>
        </authorList>
    </citation>
    <scope>NUCLEOTIDE SEQUENCE [LARGE SCALE GENOMIC DNA]</scope>
    <source>
        <strain evidence="2 3">CCFEE 5184</strain>
    </source>
</reference>
<dbReference type="InterPro" id="IPR052895">
    <property type="entry name" value="HetReg/Transcr_Mod"/>
</dbReference>
<dbReference type="PANTHER" id="PTHR24148:SF64">
    <property type="entry name" value="HETEROKARYON INCOMPATIBILITY DOMAIN-CONTAINING PROTEIN"/>
    <property type="match status" value="1"/>
</dbReference>
<dbReference type="PANTHER" id="PTHR24148">
    <property type="entry name" value="ANKYRIN REPEAT DOMAIN-CONTAINING PROTEIN 39 HOMOLOG-RELATED"/>
    <property type="match status" value="1"/>
</dbReference>
<keyword evidence="3" id="KW-1185">Reference proteome</keyword>
<organism evidence="2 3">
    <name type="scientific">Friedmanniomyces simplex</name>
    <dbReference type="NCBI Taxonomy" id="329884"/>
    <lineage>
        <taxon>Eukaryota</taxon>
        <taxon>Fungi</taxon>
        <taxon>Dikarya</taxon>
        <taxon>Ascomycota</taxon>
        <taxon>Pezizomycotina</taxon>
        <taxon>Dothideomycetes</taxon>
        <taxon>Dothideomycetidae</taxon>
        <taxon>Mycosphaerellales</taxon>
        <taxon>Teratosphaeriaceae</taxon>
        <taxon>Friedmanniomyces</taxon>
    </lineage>
</organism>
<sequence>MTANTYQCTPLRADILEIRLVTLLPDAPGQPLRLKIWHAQPEIPKQRIVHRKTAEELQATLPPGWTTVETNQYQYRFIFEKDDTEDTTWKHPDPAADPCWWQPLPESPPPKYQPTYEALSYVWGPPGEEEKAYIVRSDEEAHLSGKELLVRPNLANALKHFRHAHKPSIFWIDAICIDQTKTKERSLQVMHMAEIYRWAQRVVIWLGKSRSVVITGDIAHPTPPNATGFARTVLYRSRQKSGKLLTIYSIESGGTGCGFGKRYSWLTLVRLSDAETLRCRGNACEKPSYVCGPERHCLFLV</sequence>
<dbReference type="OrthoDB" id="194358at2759"/>
<gene>
    <name evidence="2" type="ORF">B0A55_06600</name>
</gene>
<dbReference type="Proteomes" id="UP000309340">
    <property type="component" value="Unassembled WGS sequence"/>
</dbReference>
<dbReference type="EMBL" id="NAJQ01000170">
    <property type="protein sequence ID" value="TKA76218.1"/>
    <property type="molecule type" value="Genomic_DNA"/>
</dbReference>
<proteinExistence type="predicted"/>
<protein>
    <recommendedName>
        <fullName evidence="1">WW domain-containing protein</fullName>
    </recommendedName>
</protein>
<dbReference type="InterPro" id="IPR001202">
    <property type="entry name" value="WW_dom"/>
</dbReference>
<dbReference type="AlphaFoldDB" id="A0A4U0XL22"/>
<dbReference type="PROSITE" id="PS50020">
    <property type="entry name" value="WW_DOMAIN_2"/>
    <property type="match status" value="1"/>
</dbReference>